<feature type="domain" description="Gfo/Idh/MocA-like oxidoreductase N-terminal" evidence="2">
    <location>
        <begin position="5"/>
        <end position="124"/>
    </location>
</feature>
<sequence>MNDISWGIIGCGDVTEVKSGPAFGKVPGSRLAAVMRRNGAKAADYAARHGVPRWYDRAEDLLADPAVNAVYIATPPRYHEAYTLQALAAGKPVYVEKPMALDAAAAARMADAARAAGLPLCVAHYRRAQPLFRKVKELLDAGAIGSVRHLRLELWEPHEGGLVARTELPWRLDPAESGGGLFYDLAPHALDLLHYFFGAPEAAAGLSWNSYGHYAADDTTAGTARYPGGILLEGSWRFGAAEKRDRLVFTGDNGRLSCAVFAAQPLLLERFDGTVSARFDFPPLAHVQEPMIAAVTGHFLGRGPNPAPAEDGVAVLQLMEGLTGKRKA</sequence>
<organism evidence="4 5">
    <name type="scientific">Flaviaesturariibacter aridisoli</name>
    <dbReference type="NCBI Taxonomy" id="2545761"/>
    <lineage>
        <taxon>Bacteria</taxon>
        <taxon>Pseudomonadati</taxon>
        <taxon>Bacteroidota</taxon>
        <taxon>Chitinophagia</taxon>
        <taxon>Chitinophagales</taxon>
        <taxon>Chitinophagaceae</taxon>
        <taxon>Flaviaestuariibacter</taxon>
    </lineage>
</organism>
<dbReference type="PANTHER" id="PTHR43818">
    <property type="entry name" value="BCDNA.GH03377"/>
    <property type="match status" value="1"/>
</dbReference>
<dbReference type="InterPro" id="IPR055170">
    <property type="entry name" value="GFO_IDH_MocA-like_dom"/>
</dbReference>
<name>A0A4R4DUE7_9BACT</name>
<dbReference type="Gene3D" id="3.30.360.10">
    <property type="entry name" value="Dihydrodipicolinate Reductase, domain 2"/>
    <property type="match status" value="1"/>
</dbReference>
<dbReference type="EMBL" id="SKFH01000046">
    <property type="protein sequence ID" value="TCZ65853.1"/>
    <property type="molecule type" value="Genomic_DNA"/>
</dbReference>
<dbReference type="PANTHER" id="PTHR43818:SF11">
    <property type="entry name" value="BCDNA.GH03377"/>
    <property type="match status" value="1"/>
</dbReference>
<evidence type="ECO:0000259" key="3">
    <source>
        <dbReference type="Pfam" id="PF22725"/>
    </source>
</evidence>
<dbReference type="Pfam" id="PF22725">
    <property type="entry name" value="GFO_IDH_MocA_C3"/>
    <property type="match status" value="1"/>
</dbReference>
<keyword evidence="5" id="KW-1185">Reference proteome</keyword>
<proteinExistence type="predicted"/>
<dbReference type="SUPFAM" id="SSF55347">
    <property type="entry name" value="Glyceraldehyde-3-phosphate dehydrogenase-like, C-terminal domain"/>
    <property type="match status" value="1"/>
</dbReference>
<evidence type="ECO:0000259" key="2">
    <source>
        <dbReference type="Pfam" id="PF01408"/>
    </source>
</evidence>
<dbReference type="RefSeq" id="WP_131853982.1">
    <property type="nucleotide sequence ID" value="NZ_SKFH01000046.1"/>
</dbReference>
<evidence type="ECO:0000313" key="4">
    <source>
        <dbReference type="EMBL" id="TCZ65853.1"/>
    </source>
</evidence>
<dbReference type="GO" id="GO:0000166">
    <property type="term" value="F:nucleotide binding"/>
    <property type="evidence" value="ECO:0007669"/>
    <property type="project" value="InterPro"/>
</dbReference>
<protein>
    <submittedName>
        <fullName evidence="4">Gfo/Idh/MocA family oxidoreductase</fullName>
    </submittedName>
</protein>
<dbReference type="AlphaFoldDB" id="A0A4R4DUE7"/>
<reference evidence="4 5" key="1">
    <citation type="submission" date="2019-03" db="EMBL/GenBank/DDBJ databases">
        <authorList>
            <person name="Kim M.K.M."/>
        </authorList>
    </citation>
    <scope>NUCLEOTIDE SEQUENCE [LARGE SCALE GENOMIC DNA]</scope>
    <source>
        <strain evidence="4 5">17J68-15</strain>
    </source>
</reference>
<dbReference type="GO" id="GO:0016491">
    <property type="term" value="F:oxidoreductase activity"/>
    <property type="evidence" value="ECO:0007669"/>
    <property type="project" value="UniProtKB-KW"/>
</dbReference>
<feature type="domain" description="GFO/IDH/MocA-like oxidoreductase" evidence="3">
    <location>
        <begin position="132"/>
        <end position="256"/>
    </location>
</feature>
<dbReference type="InterPro" id="IPR036291">
    <property type="entry name" value="NAD(P)-bd_dom_sf"/>
</dbReference>
<dbReference type="InterPro" id="IPR050463">
    <property type="entry name" value="Gfo/Idh/MocA_oxidrdct_glycsds"/>
</dbReference>
<gene>
    <name evidence="4" type="ORF">E0486_16960</name>
</gene>
<accession>A0A4R4DUE7</accession>
<evidence type="ECO:0000256" key="1">
    <source>
        <dbReference type="ARBA" id="ARBA00023002"/>
    </source>
</evidence>
<dbReference type="Gene3D" id="3.40.50.720">
    <property type="entry name" value="NAD(P)-binding Rossmann-like Domain"/>
    <property type="match status" value="1"/>
</dbReference>
<dbReference type="Proteomes" id="UP000295164">
    <property type="component" value="Unassembled WGS sequence"/>
</dbReference>
<dbReference type="SUPFAM" id="SSF51735">
    <property type="entry name" value="NAD(P)-binding Rossmann-fold domains"/>
    <property type="match status" value="1"/>
</dbReference>
<dbReference type="OrthoDB" id="9795543at2"/>
<comment type="caution">
    <text evidence="4">The sequence shown here is derived from an EMBL/GenBank/DDBJ whole genome shotgun (WGS) entry which is preliminary data.</text>
</comment>
<keyword evidence="1" id="KW-0560">Oxidoreductase</keyword>
<dbReference type="InterPro" id="IPR000683">
    <property type="entry name" value="Gfo/Idh/MocA-like_OxRdtase_N"/>
</dbReference>
<dbReference type="Pfam" id="PF01408">
    <property type="entry name" value="GFO_IDH_MocA"/>
    <property type="match status" value="1"/>
</dbReference>
<evidence type="ECO:0000313" key="5">
    <source>
        <dbReference type="Proteomes" id="UP000295164"/>
    </source>
</evidence>